<reference evidence="6 7" key="1">
    <citation type="journal article" date="2014" name="Proc. Natl. Acad. Sci. U.S.A.">
        <title>Trajectory and genomic determinants of fungal-pathogen speciation and host adaptation.</title>
        <authorList>
            <person name="Hu X."/>
            <person name="Xiao G."/>
            <person name="Zheng P."/>
            <person name="Shang Y."/>
            <person name="Su Y."/>
            <person name="Zhang X."/>
            <person name="Liu X."/>
            <person name="Zhan S."/>
            <person name="St Leger R.J."/>
            <person name="Wang C."/>
        </authorList>
    </citation>
    <scope>NUCLEOTIDE SEQUENCE [LARGE SCALE GENOMIC DNA]</scope>
    <source>
        <strain evidence="6 7">ARSEF 549</strain>
    </source>
</reference>
<dbReference type="Proteomes" id="UP000031186">
    <property type="component" value="Unassembled WGS sequence"/>
</dbReference>
<feature type="domain" description="PAC" evidence="5">
    <location>
        <begin position="303"/>
        <end position="356"/>
    </location>
</feature>
<evidence type="ECO:0000256" key="4">
    <source>
        <dbReference type="SAM" id="MobiDB-lite"/>
    </source>
</evidence>
<keyword evidence="1" id="KW-0285">Flavoprotein</keyword>
<evidence type="ECO:0000259" key="5">
    <source>
        <dbReference type="PROSITE" id="PS50113"/>
    </source>
</evidence>
<evidence type="ECO:0000256" key="2">
    <source>
        <dbReference type="ARBA" id="ARBA00022643"/>
    </source>
</evidence>
<dbReference type="HOGENOM" id="CLU_012260_3_1_1"/>
<dbReference type="EMBL" id="AZNF01000008">
    <property type="protein sequence ID" value="KID64238.1"/>
    <property type="molecule type" value="Genomic_DNA"/>
</dbReference>
<dbReference type="InterPro" id="IPR000700">
    <property type="entry name" value="PAS-assoc_C"/>
</dbReference>
<feature type="compositionally biased region" description="Polar residues" evidence="4">
    <location>
        <begin position="1"/>
        <end position="12"/>
    </location>
</feature>
<dbReference type="PROSITE" id="PS50113">
    <property type="entry name" value="PAC"/>
    <property type="match status" value="1"/>
</dbReference>
<feature type="non-terminal residue" evidence="6">
    <location>
        <position position="1"/>
    </location>
</feature>
<dbReference type="PANTHER" id="PTHR47429:SF9">
    <property type="entry name" value="PAS DOMAIN-CONTAINING PROTEIN"/>
    <property type="match status" value="1"/>
</dbReference>
<feature type="region of interest" description="Disordered" evidence="4">
    <location>
        <begin position="729"/>
        <end position="769"/>
    </location>
</feature>
<feature type="compositionally biased region" description="Polar residues" evidence="4">
    <location>
        <begin position="803"/>
        <end position="814"/>
    </location>
</feature>
<dbReference type="GO" id="GO:0005634">
    <property type="term" value="C:nucleus"/>
    <property type="evidence" value="ECO:0007669"/>
    <property type="project" value="TreeGrafter"/>
</dbReference>
<feature type="compositionally biased region" description="Basic and acidic residues" evidence="4">
    <location>
        <begin position="738"/>
        <end position="752"/>
    </location>
</feature>
<feature type="region of interest" description="Disordered" evidence="4">
    <location>
        <begin position="796"/>
        <end position="821"/>
    </location>
</feature>
<evidence type="ECO:0000256" key="1">
    <source>
        <dbReference type="ARBA" id="ARBA00022630"/>
    </source>
</evidence>
<evidence type="ECO:0000313" key="6">
    <source>
        <dbReference type="EMBL" id="KID64238.1"/>
    </source>
</evidence>
<dbReference type="PANTHER" id="PTHR47429">
    <property type="entry name" value="PROTEIN TWIN LOV 1"/>
    <property type="match status" value="1"/>
</dbReference>
<dbReference type="CDD" id="cd00130">
    <property type="entry name" value="PAS"/>
    <property type="match status" value="1"/>
</dbReference>
<accession>A0A0B4F1C2</accession>
<protein>
    <submittedName>
        <fullName evidence="6">PAS-like protein</fullName>
    </submittedName>
</protein>
<keyword evidence="7" id="KW-1185">Reference proteome</keyword>
<dbReference type="AlphaFoldDB" id="A0A0B4F1C2"/>
<sequence length="821" mass="91223">MSSAVDMTTTSDAVPPLSPASSSSHSDLSLEEPEPHLSAKPLPVPPRPGSPIKFCNGDTELPPLQVAGGDPDGLDPIAEEELDPGSFDLVMPVEQNGSTTGKYKLEKRSELLFSSRHLEAIFDDSAELHRFSQFLYKHRPASVPLLTYFLEALKALRAIEYSNAVLRKLGPLTDFEFTHEYFQAHPTTNQELKTKANAAFDILAREDLPMYITNVWIETVSVSIRHRIMGMASHASEGLAEVFCLTDPSRHDNPIVFMSEEFNRTTQYGVDYVIGRNCRFLQGPYTNPFSVTRIREKIENGIEHYETFLNYRRDGTPFMNLVMIAPLYDSRGVIRYFIGAQVDVSGLAMGCYDLSSLKRVADEDAKREEGVKVPNHNRDEFTQLAEILGTRELEIVRDRGGDMHRLPLQSATGLHYDEKIALTKANVDSARDSTQHARNSSKNRVILGTSSESLNTMPPLGDSVRPFSSLTTAATLAARHNGRLTGVYEHYLLTRPYPSLRILFTSPSMRVPGILQSPLLDRIGGSTRMRDQLVQALANGQGVTAKVRWLTANHRRHANRPLRKRNQGDHPLEAHLRIDDHDDDVNDEIGRSRWLHCTPLAGSNGHVGVWMIVIIDEEPDPNSQLPHHVSIPEKQRPDSAVSDKSAGGQNPHRTINNGASPAATKLRPRRSSDTLGHNPATSPCRKEDKSVTKAIHQQHSLNSHRAPKPTLQTLGVAARFYSPEALSLATQAGSSTQQRRESSRSAKTSPEDERSETEQIWPLPPSGAAISRRNRETCIRVPSIIRETSSERAVVWGTRSDGDTSSIRSQSSAFTVRIEED</sequence>
<dbReference type="SUPFAM" id="SSF55785">
    <property type="entry name" value="PYP-like sensor domain (PAS domain)"/>
    <property type="match status" value="1"/>
</dbReference>
<dbReference type="Pfam" id="PF13426">
    <property type="entry name" value="PAS_9"/>
    <property type="match status" value="1"/>
</dbReference>
<evidence type="ECO:0000313" key="7">
    <source>
        <dbReference type="Proteomes" id="UP000031186"/>
    </source>
</evidence>
<proteinExistence type="predicted"/>
<dbReference type="Gene3D" id="3.30.450.20">
    <property type="entry name" value="PAS domain"/>
    <property type="match status" value="1"/>
</dbReference>
<dbReference type="InterPro" id="IPR000014">
    <property type="entry name" value="PAS"/>
</dbReference>
<gene>
    <name evidence="6" type="ORF">MAN_06412</name>
</gene>
<organism evidence="6 7">
    <name type="scientific">Metarhizium anisopliae (strain ARSEF 549)</name>
    <dbReference type="NCBI Taxonomy" id="3151832"/>
    <lineage>
        <taxon>Eukaryota</taxon>
        <taxon>Fungi</taxon>
        <taxon>Dikarya</taxon>
        <taxon>Ascomycota</taxon>
        <taxon>Pezizomycotina</taxon>
        <taxon>Sordariomycetes</taxon>
        <taxon>Hypocreomycetidae</taxon>
        <taxon>Hypocreales</taxon>
        <taxon>Clavicipitaceae</taxon>
        <taxon>Metarhizium</taxon>
    </lineage>
</organism>
<feature type="compositionally biased region" description="Polar residues" evidence="4">
    <location>
        <begin position="647"/>
        <end position="659"/>
    </location>
</feature>
<dbReference type="InterPro" id="IPR035965">
    <property type="entry name" value="PAS-like_dom_sf"/>
</dbReference>
<keyword evidence="2" id="KW-0288">FMN</keyword>
<keyword evidence="3" id="KW-0157">Chromophore</keyword>
<feature type="region of interest" description="Disordered" evidence="4">
    <location>
        <begin position="1"/>
        <end position="60"/>
    </location>
</feature>
<dbReference type="VEuPathDB" id="FungiDB:MAN_06412"/>
<comment type="caution">
    <text evidence="6">The sequence shown here is derived from an EMBL/GenBank/DDBJ whole genome shotgun (WGS) entry which is preliminary data.</text>
</comment>
<dbReference type="OrthoDB" id="447251at2759"/>
<feature type="region of interest" description="Disordered" evidence="4">
    <location>
        <begin position="621"/>
        <end position="709"/>
    </location>
</feature>
<evidence type="ECO:0000256" key="3">
    <source>
        <dbReference type="ARBA" id="ARBA00022991"/>
    </source>
</evidence>
<name>A0A0B4F1C2_METAF</name>